<dbReference type="EMBL" id="WIND01000005">
    <property type="protein sequence ID" value="MSU89718.1"/>
    <property type="molecule type" value="Genomic_DNA"/>
</dbReference>
<keyword evidence="2" id="KW-0805">Transcription regulation</keyword>
<dbReference type="AlphaFoldDB" id="A0A6L5YZR4"/>
<evidence type="ECO:0000313" key="6">
    <source>
        <dbReference type="EMBL" id="MSU89718.1"/>
    </source>
</evidence>
<dbReference type="RefSeq" id="WP_154446204.1">
    <property type="nucleotide sequence ID" value="NZ_WIND01000005.1"/>
</dbReference>
<dbReference type="Gene3D" id="1.10.10.10">
    <property type="entry name" value="Winged helix-like DNA-binding domain superfamily/Winged helix DNA-binding domain"/>
    <property type="match status" value="1"/>
</dbReference>
<evidence type="ECO:0000256" key="4">
    <source>
        <dbReference type="ARBA" id="ARBA00023163"/>
    </source>
</evidence>
<dbReference type="InterPro" id="IPR036390">
    <property type="entry name" value="WH_DNA-bd_sf"/>
</dbReference>
<sequence length="319" mass="35201">MNEIDLNRVDLNLLVVFEVLMDTRSVTATAERIGRTQSAVSHALGRLREQLDDPLLVRVGGKMQPSPFAEAIVEDIRPILRGIRRVITPRILFDPATSDRVFRVAMPTLTKVIAEVSVRVAAEAPGVKIEWLPAHHDVYAALSEGLVDLAHLGGEPRLPEGLEQQVMEPFSWVTFARRDHPGIAHWGLDAWRRYPHLMVNVTRSMQNPFPVTGPSDAGTRRVSAMVGDSAGMASILAQSDFLATCPAVLMAWDMDAHGLVAMKPPVDLDPVLVRFFWSSRLGNDAGGVWIRSIVIETYRRLQAEAEAKLSGKRLLQPSG</sequence>
<evidence type="ECO:0000256" key="1">
    <source>
        <dbReference type="ARBA" id="ARBA00009437"/>
    </source>
</evidence>
<evidence type="ECO:0000256" key="3">
    <source>
        <dbReference type="ARBA" id="ARBA00023125"/>
    </source>
</evidence>
<accession>A0A6L5YZR4</accession>
<dbReference type="Gene3D" id="3.40.190.10">
    <property type="entry name" value="Periplasmic binding protein-like II"/>
    <property type="match status" value="2"/>
</dbReference>
<dbReference type="PROSITE" id="PS50931">
    <property type="entry name" value="HTH_LYSR"/>
    <property type="match status" value="1"/>
</dbReference>
<dbReference type="InterPro" id="IPR037402">
    <property type="entry name" value="YidZ_PBP2"/>
</dbReference>
<dbReference type="Pfam" id="PF03466">
    <property type="entry name" value="LysR_substrate"/>
    <property type="match status" value="1"/>
</dbReference>
<dbReference type="InterPro" id="IPR050389">
    <property type="entry name" value="LysR-type_TF"/>
</dbReference>
<dbReference type="InterPro" id="IPR005119">
    <property type="entry name" value="LysR_subst-bd"/>
</dbReference>
<protein>
    <submittedName>
        <fullName evidence="6">LysR family transcriptional regulator</fullName>
    </submittedName>
</protein>
<gene>
    <name evidence="6" type="ORF">GE300_08810</name>
</gene>
<organism evidence="6 7">
    <name type="scientific">Halovulum marinum</name>
    <dbReference type="NCBI Taxonomy" id="2662447"/>
    <lineage>
        <taxon>Bacteria</taxon>
        <taxon>Pseudomonadati</taxon>
        <taxon>Pseudomonadota</taxon>
        <taxon>Alphaproteobacteria</taxon>
        <taxon>Rhodobacterales</taxon>
        <taxon>Paracoccaceae</taxon>
        <taxon>Halovulum</taxon>
    </lineage>
</organism>
<evidence type="ECO:0000256" key="2">
    <source>
        <dbReference type="ARBA" id="ARBA00023015"/>
    </source>
</evidence>
<dbReference type="Proteomes" id="UP000474957">
    <property type="component" value="Unassembled WGS sequence"/>
</dbReference>
<keyword evidence="3" id="KW-0238">DNA-binding</keyword>
<proteinExistence type="inferred from homology"/>
<keyword evidence="4" id="KW-0804">Transcription</keyword>
<dbReference type="SUPFAM" id="SSF46785">
    <property type="entry name" value="Winged helix' DNA-binding domain"/>
    <property type="match status" value="1"/>
</dbReference>
<evidence type="ECO:0000259" key="5">
    <source>
        <dbReference type="PROSITE" id="PS50931"/>
    </source>
</evidence>
<evidence type="ECO:0000313" key="7">
    <source>
        <dbReference type="Proteomes" id="UP000474957"/>
    </source>
</evidence>
<dbReference type="SUPFAM" id="SSF53850">
    <property type="entry name" value="Periplasmic binding protein-like II"/>
    <property type="match status" value="1"/>
</dbReference>
<reference evidence="6 7" key="1">
    <citation type="submission" date="2019-10" db="EMBL/GenBank/DDBJ databases">
        <title>Cognatihalovulum marinum gen. nov. sp. nov., a new member of the family Rhodobacteraceae isolated from deep seawater of the Northwest Indian Ocean.</title>
        <authorList>
            <person name="Ruan C."/>
            <person name="Wang J."/>
            <person name="Zheng X."/>
            <person name="Song L."/>
            <person name="Zhu Y."/>
            <person name="Huang Y."/>
            <person name="Lu Z."/>
            <person name="Du W."/>
            <person name="Huang L."/>
            <person name="Dai X."/>
        </authorList>
    </citation>
    <scope>NUCLEOTIDE SEQUENCE [LARGE SCALE GENOMIC DNA]</scope>
    <source>
        <strain evidence="6 7">2CG4</strain>
    </source>
</reference>
<dbReference type="InterPro" id="IPR000847">
    <property type="entry name" value="LysR_HTH_N"/>
</dbReference>
<comment type="similarity">
    <text evidence="1">Belongs to the LysR transcriptional regulatory family.</text>
</comment>
<dbReference type="PANTHER" id="PTHR30118:SF15">
    <property type="entry name" value="TRANSCRIPTIONAL REGULATORY PROTEIN"/>
    <property type="match status" value="1"/>
</dbReference>
<dbReference type="CDD" id="cd08417">
    <property type="entry name" value="PBP2_Nitroaromatics_like"/>
    <property type="match status" value="1"/>
</dbReference>
<dbReference type="GO" id="GO:0003700">
    <property type="term" value="F:DNA-binding transcription factor activity"/>
    <property type="evidence" value="ECO:0007669"/>
    <property type="project" value="InterPro"/>
</dbReference>
<dbReference type="InterPro" id="IPR036388">
    <property type="entry name" value="WH-like_DNA-bd_sf"/>
</dbReference>
<comment type="caution">
    <text evidence="6">The sequence shown here is derived from an EMBL/GenBank/DDBJ whole genome shotgun (WGS) entry which is preliminary data.</text>
</comment>
<dbReference type="PANTHER" id="PTHR30118">
    <property type="entry name" value="HTH-TYPE TRANSCRIPTIONAL REGULATOR LEUO-RELATED"/>
    <property type="match status" value="1"/>
</dbReference>
<feature type="domain" description="HTH lysR-type" evidence="5">
    <location>
        <begin position="9"/>
        <end position="66"/>
    </location>
</feature>
<keyword evidence="7" id="KW-1185">Reference proteome</keyword>
<dbReference type="GO" id="GO:0003677">
    <property type="term" value="F:DNA binding"/>
    <property type="evidence" value="ECO:0007669"/>
    <property type="project" value="UniProtKB-KW"/>
</dbReference>
<name>A0A6L5YZR4_9RHOB</name>
<dbReference type="Pfam" id="PF00126">
    <property type="entry name" value="HTH_1"/>
    <property type="match status" value="1"/>
</dbReference>